<accession>A0A382GXA1</accession>
<feature type="non-terminal residue" evidence="4">
    <location>
        <position position="316"/>
    </location>
</feature>
<proteinExistence type="inferred from homology"/>
<dbReference type="InterPro" id="IPR000917">
    <property type="entry name" value="Sulfatase_N"/>
</dbReference>
<evidence type="ECO:0000313" key="4">
    <source>
        <dbReference type="EMBL" id="SVB78821.1"/>
    </source>
</evidence>
<dbReference type="InterPro" id="IPR017850">
    <property type="entry name" value="Alkaline_phosphatase_core_sf"/>
</dbReference>
<dbReference type="PANTHER" id="PTHR42693">
    <property type="entry name" value="ARYLSULFATASE FAMILY MEMBER"/>
    <property type="match status" value="1"/>
</dbReference>
<gene>
    <name evidence="4" type="ORF">METZ01_LOCUS231675</name>
</gene>
<feature type="domain" description="Sulfatase N-terminal" evidence="3">
    <location>
        <begin position="7"/>
        <end position="314"/>
    </location>
</feature>
<name>A0A382GXA1_9ZZZZ</name>
<dbReference type="Pfam" id="PF00884">
    <property type="entry name" value="Sulfatase"/>
    <property type="match status" value="1"/>
</dbReference>
<dbReference type="AlphaFoldDB" id="A0A382GXA1"/>
<protein>
    <recommendedName>
        <fullName evidence="3">Sulfatase N-terminal domain-containing protein</fullName>
    </recommendedName>
</protein>
<dbReference type="SUPFAM" id="SSF53649">
    <property type="entry name" value="Alkaline phosphatase-like"/>
    <property type="match status" value="1"/>
</dbReference>
<dbReference type="EMBL" id="UINC01057546">
    <property type="protein sequence ID" value="SVB78821.1"/>
    <property type="molecule type" value="Genomic_DNA"/>
</dbReference>
<reference evidence="4" key="1">
    <citation type="submission" date="2018-05" db="EMBL/GenBank/DDBJ databases">
        <authorList>
            <person name="Lanie J.A."/>
            <person name="Ng W.-L."/>
            <person name="Kazmierczak K.M."/>
            <person name="Andrzejewski T.M."/>
            <person name="Davidsen T.M."/>
            <person name="Wayne K.J."/>
            <person name="Tettelin H."/>
            <person name="Glass J.I."/>
            <person name="Rusch D."/>
            <person name="Podicherti R."/>
            <person name="Tsui H.-C.T."/>
            <person name="Winkler M.E."/>
        </authorList>
    </citation>
    <scope>NUCLEOTIDE SEQUENCE</scope>
</reference>
<evidence type="ECO:0000256" key="1">
    <source>
        <dbReference type="ARBA" id="ARBA00008779"/>
    </source>
</evidence>
<evidence type="ECO:0000259" key="3">
    <source>
        <dbReference type="Pfam" id="PF00884"/>
    </source>
</evidence>
<evidence type="ECO:0000256" key="2">
    <source>
        <dbReference type="ARBA" id="ARBA00022801"/>
    </source>
</evidence>
<dbReference type="GO" id="GO:0004065">
    <property type="term" value="F:arylsulfatase activity"/>
    <property type="evidence" value="ECO:0007669"/>
    <property type="project" value="TreeGrafter"/>
</dbReference>
<dbReference type="PANTHER" id="PTHR42693:SF53">
    <property type="entry name" value="ENDO-4-O-SULFATASE"/>
    <property type="match status" value="1"/>
</dbReference>
<organism evidence="4">
    <name type="scientific">marine metagenome</name>
    <dbReference type="NCBI Taxonomy" id="408172"/>
    <lineage>
        <taxon>unclassified sequences</taxon>
        <taxon>metagenomes</taxon>
        <taxon>ecological metagenomes</taxon>
    </lineage>
</organism>
<sequence>MVQAERPNVIIILTDDQGWGDLSTHGNTNLATPHVDSLARDGVSFENFYVCAVCAPTRAEFLSGRYHLRTGVGGVSRGEGRLNPGETTIADIFKKAGYTTGAFGKWHNGTQTPYHPNDRGFDEFYGFTSGHWGHYFSPPLDHNGRRVRGKGYVVDDFTDHALRFIKEHRDKPFLCYIPYNTPHSPMMVDDRFYQKFEDVNPGMRHRDPEREDVMMTRAALAMCKNIDWNVGRILKQLDDLKLRDNTIVLYFCDNGPNSYRWNGGMKGRKGSVDEGGLRSPLFIRWPDRIKPGSHVKQVIGAIDLLPSLTSLTGIPA</sequence>
<dbReference type="InterPro" id="IPR050738">
    <property type="entry name" value="Sulfatase"/>
</dbReference>
<dbReference type="Gene3D" id="3.40.720.10">
    <property type="entry name" value="Alkaline Phosphatase, subunit A"/>
    <property type="match status" value="1"/>
</dbReference>
<keyword evidence="2" id="KW-0378">Hydrolase</keyword>
<comment type="similarity">
    <text evidence="1">Belongs to the sulfatase family.</text>
</comment>